<dbReference type="AlphaFoldDB" id="A0ABD1YI15"/>
<dbReference type="Pfam" id="PF19239">
    <property type="entry name" value="GIY_YIG_domain"/>
    <property type="match status" value="1"/>
</dbReference>
<sequence>MGPPNVRVSRKVASAQIQKAEKERLKREECHRVKHDKLFSEWKVLVGASDWKSHAADEEGSQRYRLHNLPNTYFGPGVYELGLTLQNLSAQRKANTPRRIRRQDVIVVYLGQAENVRHRLQTYGQSGSHLEGARLLARSGVEDLARDDQRNSSPLQESKGKSEGIAAGSTERGIRLFTEVFSRGYSIVFRWAKTESKKMAEKVEAELLHFFDYPWNRGLNGARRPEDILARLELMQFHFEKSLCLGSLLSIRLEFLQRKKGIKVPLKRPPKEASSGHSRFSVFTASSNDEVSKKGSKSGSLACGVLLKDGAFCSRSPVKGRKRCSEHKGLRAKLTTRRARVVKAEAMESGAKIKNYSEPDSVSGYDGNPPVLVVTSTPYGKRLEFGDATTEGLVCGVMLERGSVCSKVPVKGRKRCADHKGMHTGGKCPVTSGR</sequence>
<dbReference type="PANTHER" id="PTHR35133">
    <property type="entry name" value="PROTEIN EFFECTOR OF TRANSCRIPTION 2-RELATED"/>
    <property type="match status" value="1"/>
</dbReference>
<evidence type="ECO:0000313" key="2">
    <source>
        <dbReference type="EMBL" id="KAL2630438.1"/>
    </source>
</evidence>
<evidence type="ECO:0008006" key="4">
    <source>
        <dbReference type="Google" id="ProtNLM"/>
    </source>
</evidence>
<comment type="caution">
    <text evidence="2">The sequence shown here is derived from an EMBL/GenBank/DDBJ whole genome shotgun (WGS) entry which is preliminary data.</text>
</comment>
<proteinExistence type="predicted"/>
<keyword evidence="3" id="KW-1185">Reference proteome</keyword>
<dbReference type="PANTHER" id="PTHR35133:SF1">
    <property type="entry name" value="PROTEIN EFFECTOR OF TRANSCRIPTION 2-RELATED"/>
    <property type="match status" value="1"/>
</dbReference>
<organism evidence="2 3">
    <name type="scientific">Riccia fluitans</name>
    <dbReference type="NCBI Taxonomy" id="41844"/>
    <lineage>
        <taxon>Eukaryota</taxon>
        <taxon>Viridiplantae</taxon>
        <taxon>Streptophyta</taxon>
        <taxon>Embryophyta</taxon>
        <taxon>Marchantiophyta</taxon>
        <taxon>Marchantiopsida</taxon>
        <taxon>Marchantiidae</taxon>
        <taxon>Marchantiales</taxon>
        <taxon>Ricciaceae</taxon>
        <taxon>Riccia</taxon>
    </lineage>
</organism>
<evidence type="ECO:0000256" key="1">
    <source>
        <dbReference type="SAM" id="MobiDB-lite"/>
    </source>
</evidence>
<name>A0ABD1YI15_9MARC</name>
<reference evidence="2 3" key="1">
    <citation type="submission" date="2024-09" db="EMBL/GenBank/DDBJ databases">
        <title>Chromosome-scale assembly of Riccia fluitans.</title>
        <authorList>
            <person name="Paukszto L."/>
            <person name="Sawicki J."/>
            <person name="Karawczyk K."/>
            <person name="Piernik-Szablinska J."/>
            <person name="Szczecinska M."/>
            <person name="Mazdziarz M."/>
        </authorList>
    </citation>
    <scope>NUCLEOTIDE SEQUENCE [LARGE SCALE GENOMIC DNA]</scope>
    <source>
        <strain evidence="2">Rf_01</strain>
        <tissue evidence="2">Aerial parts of the thallus</tissue>
    </source>
</reference>
<evidence type="ECO:0000313" key="3">
    <source>
        <dbReference type="Proteomes" id="UP001605036"/>
    </source>
</evidence>
<feature type="region of interest" description="Disordered" evidence="1">
    <location>
        <begin position="1"/>
        <end position="20"/>
    </location>
</feature>
<accession>A0ABD1YI15</accession>
<dbReference type="EMBL" id="JBHFFA010000004">
    <property type="protein sequence ID" value="KAL2630438.1"/>
    <property type="molecule type" value="Genomic_DNA"/>
</dbReference>
<dbReference type="InterPro" id="IPR038909">
    <property type="entry name" value="Effector_transcript"/>
</dbReference>
<protein>
    <recommendedName>
        <fullName evidence="4">GIY-YIG homing endonuclease</fullName>
    </recommendedName>
</protein>
<feature type="region of interest" description="Disordered" evidence="1">
    <location>
        <begin position="146"/>
        <end position="166"/>
    </location>
</feature>
<gene>
    <name evidence="2" type="ORF">R1flu_015124</name>
</gene>
<dbReference type="Proteomes" id="UP001605036">
    <property type="component" value="Unassembled WGS sequence"/>
</dbReference>